<protein>
    <submittedName>
        <fullName evidence="1">OLC1v1026552C1</fullName>
    </submittedName>
</protein>
<proteinExistence type="predicted"/>
<dbReference type="AlphaFoldDB" id="A0AAV1C9B3"/>
<name>A0AAV1C9B3_OLDCO</name>
<gene>
    <name evidence="1" type="ORF">OLC1_LOCUS3415</name>
</gene>
<evidence type="ECO:0000313" key="2">
    <source>
        <dbReference type="Proteomes" id="UP001161247"/>
    </source>
</evidence>
<sequence length="100" mass="11505">MLARHRLTPCLERGSKIRDFVVQDMAAVKSANHVEVEMEVIEFLLELFDRVGDRIEACLRQTDYSEVASKLDLIIQLSRLLKEAGFDARLELDEIERLCA</sequence>
<evidence type="ECO:0000313" key="1">
    <source>
        <dbReference type="EMBL" id="CAI9091500.1"/>
    </source>
</evidence>
<dbReference type="Proteomes" id="UP001161247">
    <property type="component" value="Chromosome 1"/>
</dbReference>
<reference evidence="1" key="1">
    <citation type="submission" date="2023-03" db="EMBL/GenBank/DDBJ databases">
        <authorList>
            <person name="Julca I."/>
        </authorList>
    </citation>
    <scope>NUCLEOTIDE SEQUENCE</scope>
</reference>
<organism evidence="1 2">
    <name type="scientific">Oldenlandia corymbosa var. corymbosa</name>
    <dbReference type="NCBI Taxonomy" id="529605"/>
    <lineage>
        <taxon>Eukaryota</taxon>
        <taxon>Viridiplantae</taxon>
        <taxon>Streptophyta</taxon>
        <taxon>Embryophyta</taxon>
        <taxon>Tracheophyta</taxon>
        <taxon>Spermatophyta</taxon>
        <taxon>Magnoliopsida</taxon>
        <taxon>eudicotyledons</taxon>
        <taxon>Gunneridae</taxon>
        <taxon>Pentapetalae</taxon>
        <taxon>asterids</taxon>
        <taxon>lamiids</taxon>
        <taxon>Gentianales</taxon>
        <taxon>Rubiaceae</taxon>
        <taxon>Rubioideae</taxon>
        <taxon>Spermacoceae</taxon>
        <taxon>Hedyotis-Oldenlandia complex</taxon>
        <taxon>Oldenlandia</taxon>
    </lineage>
</organism>
<dbReference type="EMBL" id="OX459118">
    <property type="protein sequence ID" value="CAI9091500.1"/>
    <property type="molecule type" value="Genomic_DNA"/>
</dbReference>
<accession>A0AAV1C9B3</accession>
<keyword evidence="2" id="KW-1185">Reference proteome</keyword>